<dbReference type="EC" id="2.6.1.42" evidence="7"/>
<dbReference type="STRING" id="315423.SAMN04488020_10129"/>
<evidence type="ECO:0000256" key="15">
    <source>
        <dbReference type="RuleBase" id="RU004516"/>
    </source>
</evidence>
<comment type="pathway">
    <text evidence="4">Amino-acid biosynthesis; L-valine biosynthesis; L-valine from pyruvate: step 4/4.</text>
</comment>
<gene>
    <name evidence="16" type="primary">ilvE_1</name>
    <name evidence="16" type="ORF">PAM7066_00029</name>
</gene>
<keyword evidence="16" id="KW-0808">Transferase</keyword>
<dbReference type="InterPro" id="IPR018300">
    <property type="entry name" value="Aminotrans_IV_CS"/>
</dbReference>
<dbReference type="OrthoDB" id="9809239at2"/>
<evidence type="ECO:0000256" key="8">
    <source>
        <dbReference type="ARBA" id="ARBA00014472"/>
    </source>
</evidence>
<evidence type="ECO:0000313" key="16">
    <source>
        <dbReference type="EMBL" id="SLN10471.1"/>
    </source>
</evidence>
<dbReference type="EMBL" id="FWFV01000001">
    <property type="protein sequence ID" value="SLN10471.1"/>
    <property type="molecule type" value="Genomic_DNA"/>
</dbReference>
<evidence type="ECO:0000256" key="11">
    <source>
        <dbReference type="ARBA" id="ARBA00048212"/>
    </source>
</evidence>
<dbReference type="PANTHER" id="PTHR42743">
    <property type="entry name" value="AMINO-ACID AMINOTRANSFERASE"/>
    <property type="match status" value="1"/>
</dbReference>
<dbReference type="InterPro" id="IPR036038">
    <property type="entry name" value="Aminotransferase-like"/>
</dbReference>
<comment type="similarity">
    <text evidence="6 14">Belongs to the class-IV pyridoxal-phosphate-dependent aminotransferase family.</text>
</comment>
<dbReference type="GO" id="GO:0052656">
    <property type="term" value="F:L-isoleucine-2-oxoglutarate transaminase activity"/>
    <property type="evidence" value="ECO:0007669"/>
    <property type="project" value="RHEA"/>
</dbReference>
<evidence type="ECO:0000313" key="17">
    <source>
        <dbReference type="Proteomes" id="UP000193870"/>
    </source>
</evidence>
<dbReference type="GO" id="GO:0052655">
    <property type="term" value="F:L-valine-2-oxoglutarate transaminase activity"/>
    <property type="evidence" value="ECO:0007669"/>
    <property type="project" value="RHEA"/>
</dbReference>
<evidence type="ECO:0000256" key="9">
    <source>
        <dbReference type="ARBA" id="ARBA00022898"/>
    </source>
</evidence>
<comment type="cofactor">
    <cofactor evidence="1 15">
        <name>pyridoxal 5'-phosphate</name>
        <dbReference type="ChEBI" id="CHEBI:597326"/>
    </cofactor>
</comment>
<sequence length="209" mass="22591">MEGSFRDAPAGLRVIETLRLSPSGPVRADRHLARMARTCTALGFQFDEAEARRVLAEALGCADLRARLTVGANGLQLTCAPLLPIPDDWTVALASKRVVAGDPWRAVKTTHRGIYDAARKEMPTNVDELIFLNDRGEVAEGTITNVFVERGGKLVTPPVSSGALPGILREELLDKGRAVVDELAPDDLRRGRVYCGNSLRGLIPARLAD</sequence>
<dbReference type="InterPro" id="IPR001544">
    <property type="entry name" value="Aminotrans_IV"/>
</dbReference>
<keyword evidence="10" id="KW-0028">Amino-acid biosynthesis</keyword>
<evidence type="ECO:0000256" key="4">
    <source>
        <dbReference type="ARBA" id="ARBA00004931"/>
    </source>
</evidence>
<comment type="catalytic activity">
    <reaction evidence="11">
        <text>L-valine + 2-oxoglutarate = 3-methyl-2-oxobutanoate + L-glutamate</text>
        <dbReference type="Rhea" id="RHEA:24813"/>
        <dbReference type="ChEBI" id="CHEBI:11851"/>
        <dbReference type="ChEBI" id="CHEBI:16810"/>
        <dbReference type="ChEBI" id="CHEBI:29985"/>
        <dbReference type="ChEBI" id="CHEBI:57762"/>
        <dbReference type="EC" id="2.6.1.42"/>
    </reaction>
</comment>
<accession>A0A1Y5R6M7</accession>
<organism evidence="16 17">
    <name type="scientific">Palleronia marisminoris</name>
    <dbReference type="NCBI Taxonomy" id="315423"/>
    <lineage>
        <taxon>Bacteria</taxon>
        <taxon>Pseudomonadati</taxon>
        <taxon>Pseudomonadota</taxon>
        <taxon>Alphaproteobacteria</taxon>
        <taxon>Rhodobacterales</taxon>
        <taxon>Roseobacteraceae</taxon>
        <taxon>Palleronia</taxon>
    </lineage>
</organism>
<dbReference type="Gene3D" id="3.30.470.10">
    <property type="match status" value="1"/>
</dbReference>
<evidence type="ECO:0000256" key="6">
    <source>
        <dbReference type="ARBA" id="ARBA00009320"/>
    </source>
</evidence>
<dbReference type="InterPro" id="IPR050571">
    <property type="entry name" value="Class-IV_PLP-Dep_Aminotrnsfr"/>
</dbReference>
<dbReference type="InterPro" id="IPR043132">
    <property type="entry name" value="BCAT-like_C"/>
</dbReference>
<dbReference type="PROSITE" id="PS00770">
    <property type="entry name" value="AA_TRANSFER_CLASS_4"/>
    <property type="match status" value="1"/>
</dbReference>
<protein>
    <recommendedName>
        <fullName evidence="8">Probable branched-chain-amino-acid aminotransferase</fullName>
        <ecNumber evidence="7">2.6.1.42</ecNumber>
    </recommendedName>
</protein>
<dbReference type="GO" id="GO:0009082">
    <property type="term" value="P:branched-chain amino acid biosynthetic process"/>
    <property type="evidence" value="ECO:0007669"/>
    <property type="project" value="UniProtKB-KW"/>
</dbReference>
<dbReference type="GO" id="GO:0052654">
    <property type="term" value="F:L-leucine-2-oxoglutarate transaminase activity"/>
    <property type="evidence" value="ECO:0007669"/>
    <property type="project" value="RHEA"/>
</dbReference>
<evidence type="ECO:0000256" key="5">
    <source>
        <dbReference type="ARBA" id="ARBA00005072"/>
    </source>
</evidence>
<comment type="catalytic activity">
    <reaction evidence="13">
        <text>L-leucine + 2-oxoglutarate = 4-methyl-2-oxopentanoate + L-glutamate</text>
        <dbReference type="Rhea" id="RHEA:18321"/>
        <dbReference type="ChEBI" id="CHEBI:16810"/>
        <dbReference type="ChEBI" id="CHEBI:17865"/>
        <dbReference type="ChEBI" id="CHEBI:29985"/>
        <dbReference type="ChEBI" id="CHEBI:57427"/>
        <dbReference type="EC" id="2.6.1.42"/>
    </reaction>
</comment>
<dbReference type="InterPro" id="IPR043131">
    <property type="entry name" value="BCAT-like_N"/>
</dbReference>
<dbReference type="NCBIfam" id="NF005729">
    <property type="entry name" value="PRK07546.1-3"/>
    <property type="match status" value="1"/>
</dbReference>
<comment type="catalytic activity">
    <reaction evidence="12">
        <text>L-isoleucine + 2-oxoglutarate = (S)-3-methyl-2-oxopentanoate + L-glutamate</text>
        <dbReference type="Rhea" id="RHEA:24801"/>
        <dbReference type="ChEBI" id="CHEBI:16810"/>
        <dbReference type="ChEBI" id="CHEBI:29985"/>
        <dbReference type="ChEBI" id="CHEBI:35146"/>
        <dbReference type="ChEBI" id="CHEBI:58045"/>
        <dbReference type="EC" id="2.6.1.42"/>
    </reaction>
</comment>
<evidence type="ECO:0000256" key="3">
    <source>
        <dbReference type="ARBA" id="ARBA00004824"/>
    </source>
</evidence>
<dbReference type="Gene3D" id="3.20.10.10">
    <property type="entry name" value="D-amino Acid Aminotransferase, subunit A, domain 2"/>
    <property type="match status" value="1"/>
</dbReference>
<comment type="function">
    <text evidence="2">Acts on leucine, isoleucine and valine.</text>
</comment>
<evidence type="ECO:0000256" key="14">
    <source>
        <dbReference type="RuleBase" id="RU004106"/>
    </source>
</evidence>
<comment type="pathway">
    <text evidence="3">Amino-acid biosynthesis; L-isoleucine biosynthesis; L-isoleucine from 2-oxobutanoate: step 4/4.</text>
</comment>
<dbReference type="RefSeq" id="WP_085852104.1">
    <property type="nucleotide sequence ID" value="NZ_FOPF01000001.1"/>
</dbReference>
<evidence type="ECO:0000256" key="13">
    <source>
        <dbReference type="ARBA" id="ARBA00049229"/>
    </source>
</evidence>
<dbReference type="Proteomes" id="UP000193870">
    <property type="component" value="Unassembled WGS sequence"/>
</dbReference>
<proteinExistence type="inferred from homology"/>
<keyword evidence="9 15" id="KW-0663">Pyridoxal phosphate</keyword>
<keyword evidence="10" id="KW-0100">Branched-chain amino acid biosynthesis</keyword>
<keyword evidence="17" id="KW-1185">Reference proteome</keyword>
<dbReference type="Pfam" id="PF01063">
    <property type="entry name" value="Aminotran_4"/>
    <property type="match status" value="1"/>
</dbReference>
<evidence type="ECO:0000256" key="2">
    <source>
        <dbReference type="ARBA" id="ARBA00003109"/>
    </source>
</evidence>
<evidence type="ECO:0000256" key="7">
    <source>
        <dbReference type="ARBA" id="ARBA00013053"/>
    </source>
</evidence>
<evidence type="ECO:0000256" key="12">
    <source>
        <dbReference type="ARBA" id="ARBA00048798"/>
    </source>
</evidence>
<keyword evidence="16" id="KW-0032">Aminotransferase</keyword>
<comment type="pathway">
    <text evidence="5">Amino-acid biosynthesis; L-leucine biosynthesis; L-leucine from 3-methyl-2-oxobutanoate: step 4/4.</text>
</comment>
<dbReference type="AlphaFoldDB" id="A0A1Y5R6M7"/>
<evidence type="ECO:0000256" key="1">
    <source>
        <dbReference type="ARBA" id="ARBA00001933"/>
    </source>
</evidence>
<name>A0A1Y5R6M7_9RHOB</name>
<dbReference type="PANTHER" id="PTHR42743:SF11">
    <property type="entry name" value="AMINODEOXYCHORISMATE LYASE"/>
    <property type="match status" value="1"/>
</dbReference>
<evidence type="ECO:0000256" key="10">
    <source>
        <dbReference type="ARBA" id="ARBA00023304"/>
    </source>
</evidence>
<reference evidence="16 17" key="1">
    <citation type="submission" date="2017-03" db="EMBL/GenBank/DDBJ databases">
        <authorList>
            <person name="Afonso C.L."/>
            <person name="Miller P.J."/>
            <person name="Scott M.A."/>
            <person name="Spackman E."/>
            <person name="Goraichik I."/>
            <person name="Dimitrov K.M."/>
            <person name="Suarez D.L."/>
            <person name="Swayne D.E."/>
        </authorList>
    </citation>
    <scope>NUCLEOTIDE SEQUENCE [LARGE SCALE GENOMIC DNA]</scope>
    <source>
        <strain evidence="16 17">CECT 7066</strain>
    </source>
</reference>
<dbReference type="SUPFAM" id="SSF56752">
    <property type="entry name" value="D-aminoacid aminotransferase-like PLP-dependent enzymes"/>
    <property type="match status" value="1"/>
</dbReference>